<protein>
    <submittedName>
        <fullName evidence="10">Protein BIG GRAIN 1-like A</fullName>
    </submittedName>
</protein>
<keyword evidence="7" id="KW-0927">Auxin signaling pathway</keyword>
<accession>A0A6J1GI50</accession>
<organism evidence="9 10">
    <name type="scientific">Cucurbita moschata</name>
    <name type="common">Winter crookneck squash</name>
    <name type="synonym">Cucurbita pepo var. moschata</name>
    <dbReference type="NCBI Taxonomy" id="3662"/>
    <lineage>
        <taxon>Eukaryota</taxon>
        <taxon>Viridiplantae</taxon>
        <taxon>Streptophyta</taxon>
        <taxon>Embryophyta</taxon>
        <taxon>Tracheophyta</taxon>
        <taxon>Spermatophyta</taxon>
        <taxon>Magnoliopsida</taxon>
        <taxon>eudicotyledons</taxon>
        <taxon>Gunneridae</taxon>
        <taxon>Pentapetalae</taxon>
        <taxon>rosids</taxon>
        <taxon>fabids</taxon>
        <taxon>Cucurbitales</taxon>
        <taxon>Cucurbitaceae</taxon>
        <taxon>Cucurbiteae</taxon>
        <taxon>Cucurbita</taxon>
    </lineage>
</organism>
<feature type="region of interest" description="Disordered" evidence="8">
    <location>
        <begin position="210"/>
        <end position="232"/>
    </location>
</feature>
<feature type="compositionally biased region" description="Polar residues" evidence="8">
    <location>
        <begin position="210"/>
        <end position="219"/>
    </location>
</feature>
<feature type="compositionally biased region" description="Acidic residues" evidence="8">
    <location>
        <begin position="347"/>
        <end position="357"/>
    </location>
</feature>
<dbReference type="RefSeq" id="XP_022951661.1">
    <property type="nucleotide sequence ID" value="XM_023095893.1"/>
</dbReference>
<dbReference type="PANTHER" id="PTHR33541:SF12">
    <property type="entry name" value="PROTEIN BIG GRAIN 1-LIKE A"/>
    <property type="match status" value="1"/>
</dbReference>
<evidence type="ECO:0000256" key="4">
    <source>
        <dbReference type="ARBA" id="ARBA00022448"/>
    </source>
</evidence>
<dbReference type="GeneID" id="111454407"/>
<comment type="function">
    <text evidence="1">Involved in auxin transport. Regulator of the auxin signaling pathway.</text>
</comment>
<dbReference type="GO" id="GO:0005886">
    <property type="term" value="C:plasma membrane"/>
    <property type="evidence" value="ECO:0007669"/>
    <property type="project" value="UniProtKB-SubCell"/>
</dbReference>
<evidence type="ECO:0000313" key="9">
    <source>
        <dbReference type="Proteomes" id="UP000504609"/>
    </source>
</evidence>
<evidence type="ECO:0000256" key="6">
    <source>
        <dbReference type="ARBA" id="ARBA00023136"/>
    </source>
</evidence>
<dbReference type="KEGG" id="cmos:111454407"/>
<feature type="region of interest" description="Disordered" evidence="8">
    <location>
        <begin position="293"/>
        <end position="312"/>
    </location>
</feature>
<dbReference type="GO" id="GO:0009734">
    <property type="term" value="P:auxin-activated signaling pathway"/>
    <property type="evidence" value="ECO:0007669"/>
    <property type="project" value="UniProtKB-KW"/>
</dbReference>
<dbReference type="InterPro" id="IPR039621">
    <property type="entry name" value="BG1-like"/>
</dbReference>
<feature type="region of interest" description="Disordered" evidence="8">
    <location>
        <begin position="337"/>
        <end position="358"/>
    </location>
</feature>
<evidence type="ECO:0000256" key="8">
    <source>
        <dbReference type="SAM" id="MobiDB-lite"/>
    </source>
</evidence>
<evidence type="ECO:0000256" key="2">
    <source>
        <dbReference type="ARBA" id="ARBA00004236"/>
    </source>
</evidence>
<evidence type="ECO:0000256" key="5">
    <source>
        <dbReference type="ARBA" id="ARBA00022475"/>
    </source>
</evidence>
<evidence type="ECO:0000313" key="10">
    <source>
        <dbReference type="RefSeq" id="XP_022951661.1"/>
    </source>
</evidence>
<evidence type="ECO:0000256" key="7">
    <source>
        <dbReference type="ARBA" id="ARBA00023294"/>
    </source>
</evidence>
<dbReference type="PANTHER" id="PTHR33541">
    <property type="entry name" value="PROTEIN BIG GRAIN 1-LIKE A-RELATED"/>
    <property type="match status" value="1"/>
</dbReference>
<keyword evidence="4" id="KW-0813">Transport</keyword>
<comment type="similarity">
    <text evidence="3">Belongs to the BIG GRAIN 1 (BG1) plant protein family.</text>
</comment>
<name>A0A6J1GI50_CUCMO</name>
<dbReference type="Proteomes" id="UP000504609">
    <property type="component" value="Unplaced"/>
</dbReference>
<proteinExistence type="inferred from homology"/>
<sequence length="403" mass="45344">MKQWEKKLEHKNPSFSSTLLDEIYRSFDDGEIKPAGETKFFRQTSTAIKQSKTRVFEDKEMANLRRARLVEKWMEKEVGEKAKVCRRQEPYRKSPIDHFDHDRDTLLFTSTSCSSDSSSGGLSSSDSESMFVSRSLIPSSCFSKSRLKAIRTGSGVRPAETERRKTLFHGISERQVFDEIPKSKSNGLKKMKQPISPGVRLAGLITSLLNTRKSKNSPATERKDKTGEESTCSSASSFARSCLSKSSASSREKSGNRAKRSVDFCPISVIVDKDCREDSSSLMPVSIPTAWKIGRSPAGKSEGKDSKSQITEKSWKVEAAAREVLIKNMNTRNYTEFVQKSNKSNEDDGGEEEDYEDEKCSCASSDLFELDHLEMMGQRGYSEELPVYETTDVEKNRAISKRL</sequence>
<evidence type="ECO:0000256" key="3">
    <source>
        <dbReference type="ARBA" id="ARBA00010067"/>
    </source>
</evidence>
<keyword evidence="5" id="KW-1003">Cell membrane</keyword>
<keyword evidence="9" id="KW-1185">Reference proteome</keyword>
<reference evidence="10" key="1">
    <citation type="submission" date="2025-08" db="UniProtKB">
        <authorList>
            <consortium name="RefSeq"/>
        </authorList>
    </citation>
    <scope>IDENTIFICATION</scope>
    <source>
        <tissue evidence="10">Young leaves</tissue>
    </source>
</reference>
<gene>
    <name evidence="10" type="primary">LOC111454407</name>
</gene>
<evidence type="ECO:0000256" key="1">
    <source>
        <dbReference type="ARBA" id="ARBA00002281"/>
    </source>
</evidence>
<comment type="subcellular location">
    <subcellularLocation>
        <location evidence="2">Cell membrane</location>
    </subcellularLocation>
</comment>
<keyword evidence="6" id="KW-0472">Membrane</keyword>
<dbReference type="AlphaFoldDB" id="A0A6J1GI50"/>